<sequence>MITFQDVSKTFSGQIEAVKKLDFHVEKGEFFVLIGPSGCGKTTSLKMINRLVEPTAGTISIDGKDLRDFNRQELRWNIGYVLQQIGLFPTMTVSENIAVVPEMKKWGKNETKKRIDELLEMVDLDPGTYRNRLPDELSGGEQQRVGVIRALAGNPDILLMDEPFSTLDPISREHLQKDIAKLQQKIKKTIVFVTHDIEEAMQLADRICLMRQGEAVQIGRPEEFRNSPASGFVKKFVGGRGMDVWNAPASEVMETDSQHMVGETMIHAPSFPAPLYVFGDQRRFLGRLDPTGTVTTHDLLVSPERPLHEVVSAVEASEFDALPVVEGDKLVGVLSYRSIVAYIHAHRPERGLCRDGSGRRVFGSLRQSTRNTV</sequence>
<dbReference type="OrthoDB" id="9802264at2"/>
<dbReference type="PANTHER" id="PTHR43117:SF4">
    <property type="entry name" value="OSMOPROTECTANT IMPORT ATP-BINDING PROTEIN OSMV"/>
    <property type="match status" value="1"/>
</dbReference>
<evidence type="ECO:0000313" key="12">
    <source>
        <dbReference type="EMBL" id="QDI90051.1"/>
    </source>
</evidence>
<feature type="domain" description="CBS" evidence="11">
    <location>
        <begin position="294"/>
        <end position="349"/>
    </location>
</feature>
<keyword evidence="4 12" id="KW-0067">ATP-binding</keyword>
<dbReference type="SMART" id="SM00116">
    <property type="entry name" value="CBS"/>
    <property type="match status" value="1"/>
</dbReference>
<dbReference type="RefSeq" id="WP_142086800.1">
    <property type="nucleotide sequence ID" value="NZ_CP035485.1"/>
</dbReference>
<dbReference type="SMART" id="SM00382">
    <property type="entry name" value="AAA"/>
    <property type="match status" value="1"/>
</dbReference>
<dbReference type="SUPFAM" id="SSF52540">
    <property type="entry name" value="P-loop containing nucleoside triphosphate hydrolases"/>
    <property type="match status" value="1"/>
</dbReference>
<evidence type="ECO:0000256" key="6">
    <source>
        <dbReference type="ARBA" id="ARBA00063934"/>
    </source>
</evidence>
<dbReference type="Pfam" id="PF00571">
    <property type="entry name" value="CBS"/>
    <property type="match status" value="1"/>
</dbReference>
<comment type="catalytic activity">
    <reaction evidence="5">
        <text>a quaternary ammonium(out) + ATP + H2O = a quaternary ammonium(in) + ADP + phosphate + H(+)</text>
        <dbReference type="Rhea" id="RHEA:11036"/>
        <dbReference type="ChEBI" id="CHEBI:15377"/>
        <dbReference type="ChEBI" id="CHEBI:15378"/>
        <dbReference type="ChEBI" id="CHEBI:30616"/>
        <dbReference type="ChEBI" id="CHEBI:35267"/>
        <dbReference type="ChEBI" id="CHEBI:43474"/>
        <dbReference type="ChEBI" id="CHEBI:456216"/>
        <dbReference type="EC" id="7.6.2.9"/>
    </reaction>
</comment>
<dbReference type="InterPro" id="IPR003439">
    <property type="entry name" value="ABC_transporter-like_ATP-bd"/>
</dbReference>
<protein>
    <recommendedName>
        <fullName evidence="8">Carnitine transport ATP-binding protein OpuCA</fullName>
        <ecNumber evidence="7">7.6.2.9</ecNumber>
    </recommendedName>
</protein>
<evidence type="ECO:0000256" key="3">
    <source>
        <dbReference type="ARBA" id="ARBA00022741"/>
    </source>
</evidence>
<dbReference type="Proteomes" id="UP000319756">
    <property type="component" value="Chromosome"/>
</dbReference>
<gene>
    <name evidence="12" type="ORF">EPH95_01735</name>
</gene>
<dbReference type="EC" id="7.6.2.9" evidence="7"/>
<dbReference type="PROSITE" id="PS50893">
    <property type="entry name" value="ABC_TRANSPORTER_2"/>
    <property type="match status" value="1"/>
</dbReference>
<evidence type="ECO:0000256" key="7">
    <source>
        <dbReference type="ARBA" id="ARBA00066388"/>
    </source>
</evidence>
<accession>A0A514LFN9</accession>
<dbReference type="InterPro" id="IPR003593">
    <property type="entry name" value="AAA+_ATPase"/>
</dbReference>
<evidence type="ECO:0000256" key="5">
    <source>
        <dbReference type="ARBA" id="ARBA00052482"/>
    </source>
</evidence>
<dbReference type="Gene3D" id="3.40.50.300">
    <property type="entry name" value="P-loop containing nucleotide triphosphate hydrolases"/>
    <property type="match status" value="1"/>
</dbReference>
<dbReference type="FunFam" id="3.40.50.300:FF:000425">
    <property type="entry name" value="Probable ABC transporter, ATP-binding subunit"/>
    <property type="match status" value="1"/>
</dbReference>
<dbReference type="InterPro" id="IPR027417">
    <property type="entry name" value="P-loop_NTPase"/>
</dbReference>
<dbReference type="GO" id="GO:0015418">
    <property type="term" value="F:ABC-type quaternary ammonium compound transporting activity"/>
    <property type="evidence" value="ECO:0007669"/>
    <property type="project" value="UniProtKB-EC"/>
</dbReference>
<evidence type="ECO:0000259" key="10">
    <source>
        <dbReference type="PROSITE" id="PS50893"/>
    </source>
</evidence>
<evidence type="ECO:0000259" key="11">
    <source>
        <dbReference type="PROSITE" id="PS51371"/>
    </source>
</evidence>
<feature type="domain" description="ABC transporter" evidence="10">
    <location>
        <begin position="2"/>
        <end position="237"/>
    </location>
</feature>
<dbReference type="PANTHER" id="PTHR43117">
    <property type="entry name" value="OSMOPROTECTANT IMPORT ATP-BINDING PROTEIN OSMV"/>
    <property type="match status" value="1"/>
</dbReference>
<dbReference type="InterPro" id="IPR000644">
    <property type="entry name" value="CBS_dom"/>
</dbReference>
<dbReference type="GO" id="GO:0005524">
    <property type="term" value="F:ATP binding"/>
    <property type="evidence" value="ECO:0007669"/>
    <property type="project" value="UniProtKB-KW"/>
</dbReference>
<comment type="subunit">
    <text evidence="6">The complex is composed of two ATP-binding proteins (OpuCA), two transmembrane proteins (OpuCB and OpuCD) and a solute-binding protein (OpuCC).</text>
</comment>
<dbReference type="Pfam" id="PF00005">
    <property type="entry name" value="ABC_tran"/>
    <property type="match status" value="1"/>
</dbReference>
<keyword evidence="9" id="KW-0129">CBS domain</keyword>
<name>A0A514LFN9_9BACI</name>
<evidence type="ECO:0000313" key="13">
    <source>
        <dbReference type="Proteomes" id="UP000319756"/>
    </source>
</evidence>
<dbReference type="GO" id="GO:0016887">
    <property type="term" value="F:ATP hydrolysis activity"/>
    <property type="evidence" value="ECO:0007669"/>
    <property type="project" value="InterPro"/>
</dbReference>
<dbReference type="InterPro" id="IPR046342">
    <property type="entry name" value="CBS_dom_sf"/>
</dbReference>
<dbReference type="SUPFAM" id="SSF54631">
    <property type="entry name" value="CBS-domain pair"/>
    <property type="match status" value="1"/>
</dbReference>
<dbReference type="KEGG" id="sale:EPH95_01735"/>
<dbReference type="AlphaFoldDB" id="A0A514LFN9"/>
<evidence type="ECO:0000256" key="2">
    <source>
        <dbReference type="ARBA" id="ARBA00022448"/>
    </source>
</evidence>
<dbReference type="InterPro" id="IPR017871">
    <property type="entry name" value="ABC_transporter-like_CS"/>
</dbReference>
<dbReference type="EMBL" id="CP035485">
    <property type="protein sequence ID" value="QDI90051.1"/>
    <property type="molecule type" value="Genomic_DNA"/>
</dbReference>
<proteinExistence type="inferred from homology"/>
<comment type="similarity">
    <text evidence="1">Belongs to the ABC transporter superfamily.</text>
</comment>
<keyword evidence="13" id="KW-1185">Reference proteome</keyword>
<evidence type="ECO:0000256" key="8">
    <source>
        <dbReference type="ARBA" id="ARBA00070305"/>
    </source>
</evidence>
<organism evidence="12 13">
    <name type="scientific">Salicibibacter halophilus</name>
    <dbReference type="NCBI Taxonomy" id="2502791"/>
    <lineage>
        <taxon>Bacteria</taxon>
        <taxon>Bacillati</taxon>
        <taxon>Bacillota</taxon>
        <taxon>Bacilli</taxon>
        <taxon>Bacillales</taxon>
        <taxon>Bacillaceae</taxon>
        <taxon>Salicibibacter</taxon>
    </lineage>
</organism>
<evidence type="ECO:0000256" key="1">
    <source>
        <dbReference type="ARBA" id="ARBA00005417"/>
    </source>
</evidence>
<evidence type="ECO:0000256" key="4">
    <source>
        <dbReference type="ARBA" id="ARBA00022840"/>
    </source>
</evidence>
<evidence type="ECO:0000256" key="9">
    <source>
        <dbReference type="PROSITE-ProRule" id="PRU00703"/>
    </source>
</evidence>
<dbReference type="PROSITE" id="PS00211">
    <property type="entry name" value="ABC_TRANSPORTER_1"/>
    <property type="match status" value="1"/>
</dbReference>
<keyword evidence="3" id="KW-0547">Nucleotide-binding</keyword>
<dbReference type="Gene3D" id="3.10.580.10">
    <property type="entry name" value="CBS-domain"/>
    <property type="match status" value="1"/>
</dbReference>
<dbReference type="PROSITE" id="PS51371">
    <property type="entry name" value="CBS"/>
    <property type="match status" value="1"/>
</dbReference>
<keyword evidence="2" id="KW-0813">Transport</keyword>
<reference evidence="13" key="1">
    <citation type="submission" date="2019-01" db="EMBL/GenBank/DDBJ databases">
        <title>Genomic analysis of Salicibibacter sp. NKC3-5.</title>
        <authorList>
            <person name="Oh Y.J."/>
        </authorList>
    </citation>
    <scope>NUCLEOTIDE SEQUENCE [LARGE SCALE GENOMIC DNA]</scope>
    <source>
        <strain evidence="13">NKC3-5</strain>
    </source>
</reference>